<evidence type="ECO:0000256" key="5">
    <source>
        <dbReference type="PROSITE-ProRule" id="PRU01240"/>
    </source>
</evidence>
<dbReference type="PROSITE" id="PS00138">
    <property type="entry name" value="SUBTILASE_SER"/>
    <property type="match status" value="1"/>
</dbReference>
<evidence type="ECO:0000256" key="3">
    <source>
        <dbReference type="ARBA" id="ARBA00022801"/>
    </source>
</evidence>
<evidence type="ECO:0000256" key="2">
    <source>
        <dbReference type="ARBA" id="ARBA00022729"/>
    </source>
</evidence>
<reference evidence="8 9" key="1">
    <citation type="journal article" date="2006" name="Int. J. Syst. Evol. Microbiol.">
        <title>Myroides pelagicus sp. nov., isolated from seawater in Thailand.</title>
        <authorList>
            <person name="Yoon J."/>
            <person name="Maneerat S."/>
            <person name="Kawai F."/>
            <person name="Yokota A."/>
        </authorList>
    </citation>
    <scope>NUCLEOTIDE SEQUENCE [LARGE SCALE GENOMIC DNA]</scope>
    <source>
        <strain evidence="8 9">SM1T</strain>
    </source>
</reference>
<keyword evidence="1 5" id="KW-0645">Protease</keyword>
<dbReference type="CDD" id="cd04842">
    <property type="entry name" value="Peptidases_S8_Kp43_protease"/>
    <property type="match status" value="1"/>
</dbReference>
<dbReference type="InterPro" id="IPR034058">
    <property type="entry name" value="TagA/B/C/D_pept_dom"/>
</dbReference>
<comment type="caution">
    <text evidence="8">The sequence shown here is derived from an EMBL/GenBank/DDBJ whole genome shotgun (WGS) entry which is preliminary data.</text>
</comment>
<evidence type="ECO:0000259" key="6">
    <source>
        <dbReference type="Pfam" id="PF00082"/>
    </source>
</evidence>
<dbReference type="InterPro" id="IPR026444">
    <property type="entry name" value="Secre_tail"/>
</dbReference>
<dbReference type="Pfam" id="PF18962">
    <property type="entry name" value="Por_Secre_tail"/>
    <property type="match status" value="1"/>
</dbReference>
<dbReference type="PANTHER" id="PTHR43399:SF5">
    <property type="entry name" value="PEPTIDASE S8 FAMILY WITH PROTEASE-ASSOCIATED DOMAIN"/>
    <property type="match status" value="1"/>
</dbReference>
<dbReference type="Gene3D" id="3.40.50.200">
    <property type="entry name" value="Peptidase S8/S53 domain"/>
    <property type="match status" value="1"/>
</dbReference>
<feature type="domain" description="Peptidase S8/S53" evidence="6">
    <location>
        <begin position="114"/>
        <end position="418"/>
    </location>
</feature>
<proteinExistence type="inferred from homology"/>
<accession>A0A7K1GMD3</accession>
<dbReference type="PROSITE" id="PS51892">
    <property type="entry name" value="SUBTILASE"/>
    <property type="match status" value="1"/>
</dbReference>
<dbReference type="InterPro" id="IPR036852">
    <property type="entry name" value="Peptidase_S8/S53_dom_sf"/>
</dbReference>
<dbReference type="SUPFAM" id="SSF52743">
    <property type="entry name" value="Subtilisin-like"/>
    <property type="match status" value="1"/>
</dbReference>
<dbReference type="Pfam" id="PF00082">
    <property type="entry name" value="Peptidase_S8"/>
    <property type="match status" value="1"/>
</dbReference>
<dbReference type="RefSeq" id="WP_155035960.1">
    <property type="nucleotide sequence ID" value="NZ_JAYMMG010000004.1"/>
</dbReference>
<keyword evidence="3 5" id="KW-0378">Hydrolase</keyword>
<evidence type="ECO:0000313" key="9">
    <source>
        <dbReference type="Proteomes" id="UP000488936"/>
    </source>
</evidence>
<dbReference type="InterPro" id="IPR015500">
    <property type="entry name" value="Peptidase_S8_subtilisin-rel"/>
</dbReference>
<keyword evidence="4 5" id="KW-0720">Serine protease</keyword>
<evidence type="ECO:0000259" key="7">
    <source>
        <dbReference type="Pfam" id="PF18962"/>
    </source>
</evidence>
<dbReference type="InterPro" id="IPR051048">
    <property type="entry name" value="Peptidase_S8/S53_subtilisin"/>
</dbReference>
<sequence length="660" mass="74326">MRIGVGVLFVFVNCAICAQTFVIRDKIVEQYSQENISYFMHYMDKSNLEDSLAVRYWTHANASSDLLLSNSHALLKRVDNQTIPIYYTLSNERARYTSGVDELNSFNGLEYLTGNKMIVAVVDGDVAFDKHIEFVDSNNESRVRTGDVQFDLYPTDVFLKKKREESKIHATHVTGTIIAKGINPKAKGMAPEAKVLSYNWQNDVKKIANIAKEGILVSNHSYGIAVLDNLGNPILPNYYFGTYNRDAHDFDRLCNLFPYFTPVIAAGNDYASADIINPAMKGAVLLVGYTTAKNPIVVGAIEVAEYVGNDVMTSFSSTGPTNDFRIKPDIVTDGVAILSTGFSTPLFEGAPFHRNVYTRLSGTSMAAPVVTGVLTLWQQWAIENNDFPLKAATLKAIMIHTANKVEKYEGPSYRYGWGRINAYSGIRLLENSLKSKALVLESLLLNQQISKHLVKLNTIADKLIFTLVWTDPEGSDRVGNGMNMQKKDLVNDLDIRVFKDGVEYKPWRLNKDFMNLYPEKGDNDVDNVEKVEIDNPERGEYEVVISHKNNLTRKVQDFSLVVSDNSYGGLEEKIGMASFEHSTEIWPNPVEDFFYIELEKEYVFGSGMIRLYDINGRLVKSVEVASTNRAIVDISNFERGVYFVYYEINGQEYSKKVLKK</sequence>
<dbReference type="InterPro" id="IPR008979">
    <property type="entry name" value="Galactose-bd-like_sf"/>
</dbReference>
<dbReference type="Gene3D" id="2.60.120.380">
    <property type="match status" value="1"/>
</dbReference>
<dbReference type="GO" id="GO:0004252">
    <property type="term" value="F:serine-type endopeptidase activity"/>
    <property type="evidence" value="ECO:0007669"/>
    <property type="project" value="UniProtKB-UniRule"/>
</dbReference>
<dbReference type="AlphaFoldDB" id="A0A7K1GMD3"/>
<dbReference type="Proteomes" id="UP000488936">
    <property type="component" value="Unassembled WGS sequence"/>
</dbReference>
<dbReference type="PRINTS" id="PR00723">
    <property type="entry name" value="SUBTILISIN"/>
</dbReference>
<feature type="active site" description="Charge relay system" evidence="5">
    <location>
        <position position="123"/>
    </location>
</feature>
<dbReference type="NCBIfam" id="TIGR04183">
    <property type="entry name" value="Por_Secre_tail"/>
    <property type="match status" value="1"/>
</dbReference>
<evidence type="ECO:0000256" key="1">
    <source>
        <dbReference type="ARBA" id="ARBA00022670"/>
    </source>
</evidence>
<evidence type="ECO:0000256" key="4">
    <source>
        <dbReference type="ARBA" id="ARBA00022825"/>
    </source>
</evidence>
<dbReference type="SUPFAM" id="SSF49785">
    <property type="entry name" value="Galactose-binding domain-like"/>
    <property type="match status" value="1"/>
</dbReference>
<feature type="active site" description="Charge relay system" evidence="5">
    <location>
        <position position="364"/>
    </location>
</feature>
<organism evidence="8 9">
    <name type="scientific">Myroides pelagicus</name>
    <dbReference type="NCBI Taxonomy" id="270914"/>
    <lineage>
        <taxon>Bacteria</taxon>
        <taxon>Pseudomonadati</taxon>
        <taxon>Bacteroidota</taxon>
        <taxon>Flavobacteriia</taxon>
        <taxon>Flavobacteriales</taxon>
        <taxon>Flavobacteriaceae</taxon>
        <taxon>Myroides</taxon>
    </lineage>
</organism>
<dbReference type="GO" id="GO:0006508">
    <property type="term" value="P:proteolysis"/>
    <property type="evidence" value="ECO:0007669"/>
    <property type="project" value="UniProtKB-KW"/>
</dbReference>
<feature type="domain" description="Secretion system C-terminal sorting" evidence="7">
    <location>
        <begin position="585"/>
        <end position="657"/>
    </location>
</feature>
<feature type="active site" description="Charge relay system" evidence="5">
    <location>
        <position position="169"/>
    </location>
</feature>
<protein>
    <submittedName>
        <fullName evidence="8">S8 family serine peptidase</fullName>
    </submittedName>
</protein>
<dbReference type="InterPro" id="IPR000209">
    <property type="entry name" value="Peptidase_S8/S53_dom"/>
</dbReference>
<keyword evidence="2" id="KW-0732">Signal</keyword>
<dbReference type="OrthoDB" id="9792152at2"/>
<gene>
    <name evidence="8" type="ORF">GJV77_08575</name>
</gene>
<comment type="similarity">
    <text evidence="5">Belongs to the peptidase S8 family.</text>
</comment>
<evidence type="ECO:0000313" key="8">
    <source>
        <dbReference type="EMBL" id="MTH29968.1"/>
    </source>
</evidence>
<dbReference type="PANTHER" id="PTHR43399">
    <property type="entry name" value="SUBTILISIN-RELATED"/>
    <property type="match status" value="1"/>
</dbReference>
<dbReference type="InterPro" id="IPR023828">
    <property type="entry name" value="Peptidase_S8_Ser-AS"/>
</dbReference>
<name>A0A7K1GMD3_9FLAO</name>
<keyword evidence="9" id="KW-1185">Reference proteome</keyword>
<dbReference type="EMBL" id="WMJY01000017">
    <property type="protein sequence ID" value="MTH29968.1"/>
    <property type="molecule type" value="Genomic_DNA"/>
</dbReference>